<comment type="caution">
    <text evidence="1">The sequence shown here is derived from an EMBL/GenBank/DDBJ whole genome shotgun (WGS) entry which is preliminary data.</text>
</comment>
<evidence type="ECO:0000313" key="2">
    <source>
        <dbReference type="Proteomes" id="UP001605036"/>
    </source>
</evidence>
<gene>
    <name evidence="1" type="ORF">R1flu_007623</name>
</gene>
<keyword evidence="2" id="KW-1185">Reference proteome</keyword>
<evidence type="ECO:0000313" key="1">
    <source>
        <dbReference type="EMBL" id="KAL2636144.1"/>
    </source>
</evidence>
<dbReference type="Proteomes" id="UP001605036">
    <property type="component" value="Unassembled WGS sequence"/>
</dbReference>
<dbReference type="AlphaFoldDB" id="A0ABD1Z236"/>
<reference evidence="1 2" key="1">
    <citation type="submission" date="2024-09" db="EMBL/GenBank/DDBJ databases">
        <title>Chromosome-scale assembly of Riccia fluitans.</title>
        <authorList>
            <person name="Paukszto L."/>
            <person name="Sawicki J."/>
            <person name="Karawczyk K."/>
            <person name="Piernik-Szablinska J."/>
            <person name="Szczecinska M."/>
            <person name="Mazdziarz M."/>
        </authorList>
    </citation>
    <scope>NUCLEOTIDE SEQUENCE [LARGE SCALE GENOMIC DNA]</scope>
    <source>
        <strain evidence="1">Rf_01</strain>
        <tissue evidence="1">Aerial parts of the thallus</tissue>
    </source>
</reference>
<proteinExistence type="predicted"/>
<organism evidence="1 2">
    <name type="scientific">Riccia fluitans</name>
    <dbReference type="NCBI Taxonomy" id="41844"/>
    <lineage>
        <taxon>Eukaryota</taxon>
        <taxon>Viridiplantae</taxon>
        <taxon>Streptophyta</taxon>
        <taxon>Embryophyta</taxon>
        <taxon>Marchantiophyta</taxon>
        <taxon>Marchantiopsida</taxon>
        <taxon>Marchantiidae</taxon>
        <taxon>Marchantiales</taxon>
        <taxon>Ricciaceae</taxon>
        <taxon>Riccia</taxon>
    </lineage>
</organism>
<protein>
    <submittedName>
        <fullName evidence="1">Uncharacterized protein</fullName>
    </submittedName>
</protein>
<name>A0ABD1Z236_9MARC</name>
<accession>A0ABD1Z236</accession>
<sequence length="119" mass="13615">MAVDRGEEEIVYAYTVVLYVTGREGWTGSINERGRVGERRRFALQASSVSGTIQFKFRRYQGERTALQESTTVLYTVQSTVRTNYHPADNDDTNAQTRYIHKERRADHTQSTNVLGILP</sequence>
<dbReference type="EMBL" id="JBHFFA010000003">
    <property type="protein sequence ID" value="KAL2636144.1"/>
    <property type="molecule type" value="Genomic_DNA"/>
</dbReference>